<name>A0A327S8I4_9SPHI</name>
<dbReference type="Gene3D" id="1.10.132.80">
    <property type="match status" value="1"/>
</dbReference>
<reference evidence="1 2" key="1">
    <citation type="submission" date="2018-06" db="EMBL/GenBank/DDBJ databases">
        <title>Genomic Encyclopedia of Archaeal and Bacterial Type Strains, Phase II (KMG-II): from individual species to whole genera.</title>
        <authorList>
            <person name="Goeker M."/>
        </authorList>
    </citation>
    <scope>NUCLEOTIDE SEQUENCE [LARGE SCALE GENOMIC DNA]</scope>
    <source>
        <strain evidence="1 2">DSM 14825</strain>
    </source>
</reference>
<dbReference type="RefSeq" id="WP_111635541.1">
    <property type="nucleotide sequence ID" value="NZ_QLLR01000028.1"/>
</dbReference>
<sequence length="135" mass="15687">MAAKRGNNYAEKWNKTTVIKALNKIYFHVEDNKVVYLAISLVDSELYPDIWQYWTTKFKDDDEVIRAIKRIEAKIEANLLSQALTNKVNATVAIFVLKNKYKWSDKQEIDHTTGGDKITWNEEKTYVKPAGKDTE</sequence>
<dbReference type="EMBL" id="QLLR01000028">
    <property type="protein sequence ID" value="RAJ24985.1"/>
    <property type="molecule type" value="Genomic_DNA"/>
</dbReference>
<dbReference type="InterPro" id="IPR032066">
    <property type="entry name" value="GP3_package"/>
</dbReference>
<protein>
    <submittedName>
        <fullName evidence="1">Uncharacterized protein</fullName>
    </submittedName>
</protein>
<organism evidence="1 2">
    <name type="scientific">Pedobacter cryoconitis</name>
    <dbReference type="NCBI Taxonomy" id="188932"/>
    <lineage>
        <taxon>Bacteria</taxon>
        <taxon>Pseudomonadati</taxon>
        <taxon>Bacteroidota</taxon>
        <taxon>Sphingobacteriia</taxon>
        <taxon>Sphingobacteriales</taxon>
        <taxon>Sphingobacteriaceae</taxon>
        <taxon>Pedobacter</taxon>
    </lineage>
</organism>
<comment type="caution">
    <text evidence="1">The sequence shown here is derived from an EMBL/GenBank/DDBJ whole genome shotgun (WGS) entry which is preliminary data.</text>
</comment>
<accession>A0A327S8I4</accession>
<proteinExistence type="predicted"/>
<evidence type="ECO:0000313" key="2">
    <source>
        <dbReference type="Proteomes" id="UP000249754"/>
    </source>
</evidence>
<evidence type="ECO:0000313" key="1">
    <source>
        <dbReference type="EMBL" id="RAJ24985.1"/>
    </source>
</evidence>
<dbReference type="Proteomes" id="UP000249754">
    <property type="component" value="Unassembled WGS sequence"/>
</dbReference>
<dbReference type="OrthoDB" id="8100717at2"/>
<dbReference type="Pfam" id="PF16677">
    <property type="entry name" value="GP3_package"/>
    <property type="match status" value="1"/>
</dbReference>
<dbReference type="AlphaFoldDB" id="A0A327S8I4"/>
<gene>
    <name evidence="1" type="ORF">LY11_04172</name>
</gene>